<keyword evidence="4" id="KW-1185">Reference proteome</keyword>
<organism evidence="3 4">
    <name type="scientific">Euplotes crassus</name>
    <dbReference type="NCBI Taxonomy" id="5936"/>
    <lineage>
        <taxon>Eukaryota</taxon>
        <taxon>Sar</taxon>
        <taxon>Alveolata</taxon>
        <taxon>Ciliophora</taxon>
        <taxon>Intramacronucleata</taxon>
        <taxon>Spirotrichea</taxon>
        <taxon>Hypotrichia</taxon>
        <taxon>Euplotida</taxon>
        <taxon>Euplotidae</taxon>
        <taxon>Moneuplotes</taxon>
    </lineage>
</organism>
<dbReference type="Proteomes" id="UP001295684">
    <property type="component" value="Unassembled WGS sequence"/>
</dbReference>
<keyword evidence="1" id="KW-0175">Coiled coil</keyword>
<feature type="region of interest" description="Disordered" evidence="2">
    <location>
        <begin position="848"/>
        <end position="883"/>
    </location>
</feature>
<proteinExistence type="predicted"/>
<feature type="compositionally biased region" description="Polar residues" evidence="2">
    <location>
        <begin position="848"/>
        <end position="864"/>
    </location>
</feature>
<gene>
    <name evidence="3" type="ORF">ECRASSUSDP1_LOCUS27278</name>
</gene>
<reference evidence="3" key="1">
    <citation type="submission" date="2023-07" db="EMBL/GenBank/DDBJ databases">
        <authorList>
            <consortium name="AG Swart"/>
            <person name="Singh M."/>
            <person name="Singh A."/>
            <person name="Seah K."/>
            <person name="Emmerich C."/>
        </authorList>
    </citation>
    <scope>NUCLEOTIDE SEQUENCE</scope>
    <source>
        <strain evidence="3">DP1</strain>
    </source>
</reference>
<sequence length="1036" mass="120697">MSSYSRQPPSSLYTKKPTDISQHPRDRGNFDSKYNPLSEYGSKLKNKIRRRKSQEIDKLPKDTHNESLNNDDILPDSFNKICKQVASMEREIIEPDLKQLDHDRDLREQQVKDRIEKAGEYQQEIQKTVDELQENIKLENQMIEEQASKKEFERSEQFRVKIEESIGEAQAILQNCSDKTNTQKKNIKEICNIINKLSSSSIKDCKILNIDQLIKELEEIIQNENCEPENINFCEDEVPGKLNNTSEFNGSKFLNYPNHNSRLEKPSSGESRDKNYVNSREKYNNKQYLSEYQYDSLPKKSNSNITENLKDETLIDANKIKEALTQAKEHNGSTLNVFKSLDTNIKNYLNSSEVYQAIQDLQSQKHFEDIKESEESKRIRSELQVLENINFDELKTKASECKSLKNQLIYLNNKYKTLDGTISRYKSYGYKATKINPVKRDLKVCDKEIEEHKTLYNHLISEIQGELISLLSIFETYYSKRSYPVRVINDITTNGKIDFHYFDRYMNGLKEEVISLKTTLESELRKEGPNSQNSNNLLEDSNYTDSLNTIISGFIDNYLKNRICSINYNLQCNLEQIEQEIIFPTGDKVKILNKNSFAKKNYSNEESKEFSEWTRLNPKYKDSDNAALLGQIGKNLSTSKDNSFYYNERLGKFKIECTRCSYPNWISKETIEKIKQKVLNDNQSLNMSQTTREKIIKALGVLSKKTSNNILENEVSLHNGEIEGKQKILNETIEYSQTLLKDLKKANTIDFNFNAKFEENLNDALRLIQQNKRALISPKNMEKQDSSKNTLDYIIRQFSNKKEYISDHSSFKNPPNCNKKLINEVSNLKGMVENFFNKVHKIEANSNIRPQGSSSVSMCSQPSKVNKAKRRQSNFRDRGEATTDNEYLQKKNIELEHNLEELKEKYSKLKAKKKEIKKKNIELENKNTELKNTNAQLEKQIEKDIEEYNELVKRYEKYRNRCRAYKSKEESKGTPKVPRKPRRNLSHPSKMKSRNKIDKSQSPNLQIPILPSMLGGYNLNFILTSKDVINQPSDSD</sequence>
<protein>
    <submittedName>
        <fullName evidence="3">Uncharacterized protein</fullName>
    </submittedName>
</protein>
<feature type="compositionally biased region" description="Basic and acidic residues" evidence="2">
    <location>
        <begin position="261"/>
        <end position="282"/>
    </location>
</feature>
<dbReference type="AlphaFoldDB" id="A0AAD1Y800"/>
<feature type="compositionally biased region" description="Basic residues" evidence="2">
    <location>
        <begin position="977"/>
        <end position="994"/>
    </location>
</feature>
<accession>A0AAD1Y800</accession>
<feature type="compositionally biased region" description="Basic and acidic residues" evidence="2">
    <location>
        <begin position="874"/>
        <end position="883"/>
    </location>
</feature>
<evidence type="ECO:0000256" key="1">
    <source>
        <dbReference type="SAM" id="Coils"/>
    </source>
</evidence>
<feature type="compositionally biased region" description="Basic and acidic residues" evidence="2">
    <location>
        <begin position="53"/>
        <end position="65"/>
    </location>
</feature>
<feature type="compositionally biased region" description="Polar residues" evidence="2">
    <location>
        <begin position="1"/>
        <end position="13"/>
    </location>
</feature>
<feature type="region of interest" description="Disordered" evidence="2">
    <location>
        <begin position="1"/>
        <end position="71"/>
    </location>
</feature>
<evidence type="ECO:0000313" key="3">
    <source>
        <dbReference type="EMBL" id="CAI2385696.1"/>
    </source>
</evidence>
<evidence type="ECO:0000313" key="4">
    <source>
        <dbReference type="Proteomes" id="UP001295684"/>
    </source>
</evidence>
<dbReference type="EMBL" id="CAMPGE010028143">
    <property type="protein sequence ID" value="CAI2385696.1"/>
    <property type="molecule type" value="Genomic_DNA"/>
</dbReference>
<feature type="compositionally biased region" description="Basic and acidic residues" evidence="2">
    <location>
        <begin position="16"/>
        <end position="30"/>
    </location>
</feature>
<evidence type="ECO:0000256" key="2">
    <source>
        <dbReference type="SAM" id="MobiDB-lite"/>
    </source>
</evidence>
<comment type="caution">
    <text evidence="3">The sequence shown here is derived from an EMBL/GenBank/DDBJ whole genome shotgun (WGS) entry which is preliminary data.</text>
</comment>
<feature type="region of interest" description="Disordered" evidence="2">
    <location>
        <begin position="964"/>
        <end position="1004"/>
    </location>
</feature>
<feature type="region of interest" description="Disordered" evidence="2">
    <location>
        <begin position="253"/>
        <end position="282"/>
    </location>
</feature>
<name>A0AAD1Y800_EUPCR</name>
<feature type="coiled-coil region" evidence="1">
    <location>
        <begin position="115"/>
        <end position="155"/>
    </location>
</feature>